<sequence length="327" mass="37544">MRPSKRQRGAARAAGNYQLTSELSKRCKEAKKEDFKERRAGVLTEATEAGRSIRNTGLDFANRMTEKTALRRPDGTITSSRRVMEKAIYDFNSDLFDSHVHFPPYHLREDGYVIPSVLPSEVRHAIKSVKNRTAPGPDRIRPEHLKNLPTALVNTLARLFTRYLSECKVPSQWKTSRTVLLYKKGDPQDIGNYRPICLLSVVYKLFTRVILNRIERTLDEGQPCEQAGFRNGFSTIDHLHTVTSLIEVSRIYKMPLCLTFIDLEKSFDTVETEAVLEALGNQGVPTQYIRMFRELYSNFKIRISPFYDAITIDVRREVRKGDIVSLK</sequence>
<reference evidence="3" key="1">
    <citation type="journal article" date="2015" name="Nat. Genet.">
        <title>The genome and transcriptome of the zoonotic hookworm Ancylostoma ceylanicum identify infection-specific gene families.</title>
        <authorList>
            <person name="Schwarz E.M."/>
            <person name="Hu Y."/>
            <person name="Antoshechkin I."/>
            <person name="Miller M.M."/>
            <person name="Sternberg P.W."/>
            <person name="Aroian R.V."/>
        </authorList>
    </citation>
    <scope>NUCLEOTIDE SEQUENCE</scope>
    <source>
        <strain evidence="3">HY135</strain>
    </source>
</reference>
<organism evidence="2 3">
    <name type="scientific">Ancylostoma ceylanicum</name>
    <dbReference type="NCBI Taxonomy" id="53326"/>
    <lineage>
        <taxon>Eukaryota</taxon>
        <taxon>Metazoa</taxon>
        <taxon>Ecdysozoa</taxon>
        <taxon>Nematoda</taxon>
        <taxon>Chromadorea</taxon>
        <taxon>Rhabditida</taxon>
        <taxon>Rhabditina</taxon>
        <taxon>Rhabditomorpha</taxon>
        <taxon>Strongyloidea</taxon>
        <taxon>Ancylostomatidae</taxon>
        <taxon>Ancylostomatinae</taxon>
        <taxon>Ancylostoma</taxon>
    </lineage>
</organism>
<gene>
    <name evidence="2" type="primary">Acey_s0021.g242</name>
    <name evidence="2" type="ORF">Y032_0021g242</name>
</gene>
<evidence type="ECO:0000259" key="1">
    <source>
        <dbReference type="Pfam" id="PF00078"/>
    </source>
</evidence>
<dbReference type="InterPro" id="IPR000477">
    <property type="entry name" value="RT_dom"/>
</dbReference>
<dbReference type="EMBL" id="JARK01001357">
    <property type="protein sequence ID" value="EYC20491.1"/>
    <property type="molecule type" value="Genomic_DNA"/>
</dbReference>
<dbReference type="Pfam" id="PF00078">
    <property type="entry name" value="RVT_1"/>
    <property type="match status" value="1"/>
</dbReference>
<dbReference type="PANTHER" id="PTHR19446">
    <property type="entry name" value="REVERSE TRANSCRIPTASES"/>
    <property type="match status" value="1"/>
</dbReference>
<dbReference type="SUPFAM" id="SSF56672">
    <property type="entry name" value="DNA/RNA polymerases"/>
    <property type="match status" value="1"/>
</dbReference>
<proteinExistence type="predicted"/>
<evidence type="ECO:0000313" key="2">
    <source>
        <dbReference type="EMBL" id="EYC20491.1"/>
    </source>
</evidence>
<keyword evidence="3" id="KW-1185">Reference proteome</keyword>
<dbReference type="STRING" id="53326.A0A016UZS8"/>
<dbReference type="OrthoDB" id="410104at2759"/>
<protein>
    <recommendedName>
        <fullName evidence="1">Reverse transcriptase domain-containing protein</fullName>
    </recommendedName>
</protein>
<evidence type="ECO:0000313" key="3">
    <source>
        <dbReference type="Proteomes" id="UP000024635"/>
    </source>
</evidence>
<dbReference type="AlphaFoldDB" id="A0A016UZS8"/>
<accession>A0A016UZS8</accession>
<dbReference type="CDD" id="cd01650">
    <property type="entry name" value="RT_nLTR_like"/>
    <property type="match status" value="1"/>
</dbReference>
<feature type="domain" description="Reverse transcriptase" evidence="1">
    <location>
        <begin position="184"/>
        <end position="293"/>
    </location>
</feature>
<comment type="caution">
    <text evidence="2">The sequence shown here is derived from an EMBL/GenBank/DDBJ whole genome shotgun (WGS) entry which is preliminary data.</text>
</comment>
<name>A0A016UZS8_9BILA</name>
<dbReference type="Proteomes" id="UP000024635">
    <property type="component" value="Unassembled WGS sequence"/>
</dbReference>
<dbReference type="InterPro" id="IPR043502">
    <property type="entry name" value="DNA/RNA_pol_sf"/>
</dbReference>